<dbReference type="CDD" id="cd10230">
    <property type="entry name" value="ASKHA_NBD_HSP70_HYOU1"/>
    <property type="match status" value="1"/>
</dbReference>
<feature type="signal peptide" evidence="10">
    <location>
        <begin position="1"/>
        <end position="20"/>
    </location>
</feature>
<dbReference type="InterPro" id="IPR043129">
    <property type="entry name" value="ATPase_NBD"/>
</dbReference>
<evidence type="ECO:0000256" key="5">
    <source>
        <dbReference type="ARBA" id="ARBA00022824"/>
    </source>
</evidence>
<dbReference type="SUPFAM" id="SSF53067">
    <property type="entry name" value="Actin-like ATPase domain"/>
    <property type="match status" value="2"/>
</dbReference>
<evidence type="ECO:0000256" key="2">
    <source>
        <dbReference type="ARBA" id="ARBA00007381"/>
    </source>
</evidence>
<dbReference type="GO" id="GO:0030968">
    <property type="term" value="P:endoplasmic reticulum unfolded protein response"/>
    <property type="evidence" value="ECO:0007669"/>
    <property type="project" value="TreeGrafter"/>
</dbReference>
<accession>A0A6H5J8U2</accession>
<feature type="chain" id="PRO_5026068985" description="Hypoxia up-regulated protein 1" evidence="10">
    <location>
        <begin position="21"/>
        <end position="569"/>
    </location>
</feature>
<sequence>MPVLCLLLLLINLMTTQTQGLAVMSVDLGSEWMKIAIVSPGVPMEIALNKESKRKTPVTISFRDGERTFGEDAQVVGTRFPKNSFSYILDLIGKSIDNPMVQLFQKRFPYYNIEADSERNTILFRIDDETTYTPEELLAQLLYKAKEFAQISAGQKIKEAVITVPGFFNQAERQALLQAAELANIKVLQLINDYSAVALNYGIFRSKEINDSAHYVMFYDMGASSTTATIVGYQNVKSKDRGFLETHPQVSILGVGYDRTLGGLEMQIRLRDYLAKEFDAIKKTPNSVFNNPRAMAKLFKEAGRVKNVLSANAEHYAQIEGLLDEKDFKLLVSREKLEELCFDLFERVANPVKTALETSALTMDIISQVVLVGAGTRVPKVQEKLAAFLKTDLAKNINADEAAALGAVYRAADLSQGFKVKKFITKDAVLFPIQVLFDRVAEDKVKQEYHDLVVKVSKETKLYEPVVYKVRDIANKMAILDREVKYLVNKAKIWRPKEEPVTSTKNETENASDSKSTDSDNEKTDSETEKLSEENEAKDETLELPIWNDEPITNEKTQDAASNDEHQEL</sequence>
<feature type="region of interest" description="Disordered" evidence="9">
    <location>
        <begin position="498"/>
        <end position="569"/>
    </location>
</feature>
<keyword evidence="7" id="KW-0143">Chaperone</keyword>
<dbReference type="AlphaFoldDB" id="A0A6H5J8U2"/>
<dbReference type="Pfam" id="PF00012">
    <property type="entry name" value="HSP70"/>
    <property type="match status" value="1"/>
</dbReference>
<dbReference type="GO" id="GO:0034663">
    <property type="term" value="C:endoplasmic reticulum chaperone complex"/>
    <property type="evidence" value="ECO:0007669"/>
    <property type="project" value="TreeGrafter"/>
</dbReference>
<gene>
    <name evidence="11" type="ORF">TBRA_LOCUS16578</name>
</gene>
<dbReference type="GO" id="GO:0005524">
    <property type="term" value="F:ATP binding"/>
    <property type="evidence" value="ECO:0007669"/>
    <property type="project" value="UniProtKB-KW"/>
</dbReference>
<keyword evidence="6" id="KW-0067">ATP-binding</keyword>
<protein>
    <recommendedName>
        <fullName evidence="8">Hypoxia up-regulated protein 1</fullName>
    </recommendedName>
</protein>
<dbReference type="Proteomes" id="UP000479190">
    <property type="component" value="Unassembled WGS sequence"/>
</dbReference>
<keyword evidence="5" id="KW-0256">Endoplasmic reticulum</keyword>
<dbReference type="PRINTS" id="PR00301">
    <property type="entry name" value="HEATSHOCK70"/>
</dbReference>
<dbReference type="PANTHER" id="PTHR45639:SF3">
    <property type="entry name" value="HYPOXIA UP-REGULATED PROTEIN 1"/>
    <property type="match status" value="1"/>
</dbReference>
<dbReference type="InterPro" id="IPR013126">
    <property type="entry name" value="Hsp_70_fam"/>
</dbReference>
<comment type="similarity">
    <text evidence="2">Belongs to the heat shock protein 70 family.</text>
</comment>
<evidence type="ECO:0000313" key="11">
    <source>
        <dbReference type="EMBL" id="CAB0045021.1"/>
    </source>
</evidence>
<reference evidence="11 12" key="1">
    <citation type="submission" date="2020-02" db="EMBL/GenBank/DDBJ databases">
        <authorList>
            <person name="Ferguson B K."/>
        </authorList>
    </citation>
    <scope>NUCLEOTIDE SEQUENCE [LARGE SCALE GENOMIC DNA]</scope>
</reference>
<dbReference type="OrthoDB" id="10262720at2759"/>
<dbReference type="Gene3D" id="3.90.640.10">
    <property type="entry name" value="Actin, Chain A, domain 4"/>
    <property type="match status" value="1"/>
</dbReference>
<dbReference type="FunFam" id="3.90.640.10:FF:000012">
    <property type="entry name" value="Hypoxia up-regulated protein 1"/>
    <property type="match status" value="1"/>
</dbReference>
<dbReference type="PANTHER" id="PTHR45639">
    <property type="entry name" value="HSC70CB, ISOFORM G-RELATED"/>
    <property type="match status" value="1"/>
</dbReference>
<evidence type="ECO:0000313" key="12">
    <source>
        <dbReference type="Proteomes" id="UP000479190"/>
    </source>
</evidence>
<evidence type="ECO:0000256" key="7">
    <source>
        <dbReference type="ARBA" id="ARBA00023186"/>
    </source>
</evidence>
<evidence type="ECO:0000256" key="4">
    <source>
        <dbReference type="ARBA" id="ARBA00022741"/>
    </source>
</evidence>
<dbReference type="Gene3D" id="3.30.30.30">
    <property type="match status" value="1"/>
</dbReference>
<evidence type="ECO:0000256" key="8">
    <source>
        <dbReference type="ARBA" id="ARBA00040503"/>
    </source>
</evidence>
<organism evidence="11 12">
    <name type="scientific">Trichogramma brassicae</name>
    <dbReference type="NCBI Taxonomy" id="86971"/>
    <lineage>
        <taxon>Eukaryota</taxon>
        <taxon>Metazoa</taxon>
        <taxon>Ecdysozoa</taxon>
        <taxon>Arthropoda</taxon>
        <taxon>Hexapoda</taxon>
        <taxon>Insecta</taxon>
        <taxon>Pterygota</taxon>
        <taxon>Neoptera</taxon>
        <taxon>Endopterygota</taxon>
        <taxon>Hymenoptera</taxon>
        <taxon>Apocrita</taxon>
        <taxon>Proctotrupomorpha</taxon>
        <taxon>Chalcidoidea</taxon>
        <taxon>Trichogrammatidae</taxon>
        <taxon>Trichogramma</taxon>
    </lineage>
</organism>
<proteinExistence type="inferred from homology"/>
<dbReference type="FunFam" id="3.30.30.30:FF:000004">
    <property type="entry name" value="hypoxia up-regulated protein 1"/>
    <property type="match status" value="1"/>
</dbReference>
<name>A0A6H5J8U2_9HYME</name>
<evidence type="ECO:0000256" key="6">
    <source>
        <dbReference type="ARBA" id="ARBA00022840"/>
    </source>
</evidence>
<evidence type="ECO:0000256" key="10">
    <source>
        <dbReference type="SAM" id="SignalP"/>
    </source>
</evidence>
<keyword evidence="4" id="KW-0547">Nucleotide-binding</keyword>
<feature type="compositionally biased region" description="Polar residues" evidence="9">
    <location>
        <begin position="501"/>
        <end position="514"/>
    </location>
</feature>
<comment type="subcellular location">
    <subcellularLocation>
        <location evidence="1">Endoplasmic reticulum lumen</location>
    </subcellularLocation>
</comment>
<dbReference type="EMBL" id="CADCXV010001516">
    <property type="protein sequence ID" value="CAB0045021.1"/>
    <property type="molecule type" value="Genomic_DNA"/>
</dbReference>
<dbReference type="GO" id="GO:0005788">
    <property type="term" value="C:endoplasmic reticulum lumen"/>
    <property type="evidence" value="ECO:0007669"/>
    <property type="project" value="UniProtKB-SubCell"/>
</dbReference>
<feature type="compositionally biased region" description="Basic and acidic residues" evidence="9">
    <location>
        <begin position="515"/>
        <end position="541"/>
    </location>
</feature>
<dbReference type="Gene3D" id="3.30.420.40">
    <property type="match status" value="2"/>
</dbReference>
<evidence type="ECO:0000256" key="3">
    <source>
        <dbReference type="ARBA" id="ARBA00022729"/>
    </source>
</evidence>
<dbReference type="GO" id="GO:0140662">
    <property type="term" value="F:ATP-dependent protein folding chaperone"/>
    <property type="evidence" value="ECO:0007669"/>
    <property type="project" value="InterPro"/>
</dbReference>
<evidence type="ECO:0000256" key="9">
    <source>
        <dbReference type="SAM" id="MobiDB-lite"/>
    </source>
</evidence>
<keyword evidence="12" id="KW-1185">Reference proteome</keyword>
<keyword evidence="3 10" id="KW-0732">Signal</keyword>
<evidence type="ECO:0000256" key="1">
    <source>
        <dbReference type="ARBA" id="ARBA00004319"/>
    </source>
</evidence>